<accession>A0A5B7CRH9</accession>
<feature type="region of interest" description="Disordered" evidence="1">
    <location>
        <begin position="40"/>
        <end position="67"/>
    </location>
</feature>
<evidence type="ECO:0000313" key="2">
    <source>
        <dbReference type="EMBL" id="MPC11431.1"/>
    </source>
</evidence>
<dbReference type="Proteomes" id="UP000324222">
    <property type="component" value="Unassembled WGS sequence"/>
</dbReference>
<dbReference type="AlphaFoldDB" id="A0A5B7CRH9"/>
<reference evidence="2 3" key="1">
    <citation type="submission" date="2019-05" db="EMBL/GenBank/DDBJ databases">
        <title>Another draft genome of Portunus trituberculatus and its Hox gene families provides insights of decapod evolution.</title>
        <authorList>
            <person name="Jeong J.-H."/>
            <person name="Song I."/>
            <person name="Kim S."/>
            <person name="Choi T."/>
            <person name="Kim D."/>
            <person name="Ryu S."/>
            <person name="Kim W."/>
        </authorList>
    </citation>
    <scope>NUCLEOTIDE SEQUENCE [LARGE SCALE GENOMIC DNA]</scope>
    <source>
        <tissue evidence="2">Muscle</tissue>
    </source>
</reference>
<evidence type="ECO:0000256" key="1">
    <source>
        <dbReference type="SAM" id="MobiDB-lite"/>
    </source>
</evidence>
<name>A0A5B7CRH9_PORTR</name>
<feature type="compositionally biased region" description="Polar residues" evidence="1">
    <location>
        <begin position="46"/>
        <end position="56"/>
    </location>
</feature>
<organism evidence="2 3">
    <name type="scientific">Portunus trituberculatus</name>
    <name type="common">Swimming crab</name>
    <name type="synonym">Neptunus trituberculatus</name>
    <dbReference type="NCBI Taxonomy" id="210409"/>
    <lineage>
        <taxon>Eukaryota</taxon>
        <taxon>Metazoa</taxon>
        <taxon>Ecdysozoa</taxon>
        <taxon>Arthropoda</taxon>
        <taxon>Crustacea</taxon>
        <taxon>Multicrustacea</taxon>
        <taxon>Malacostraca</taxon>
        <taxon>Eumalacostraca</taxon>
        <taxon>Eucarida</taxon>
        <taxon>Decapoda</taxon>
        <taxon>Pleocyemata</taxon>
        <taxon>Brachyura</taxon>
        <taxon>Eubrachyura</taxon>
        <taxon>Portunoidea</taxon>
        <taxon>Portunidae</taxon>
        <taxon>Portuninae</taxon>
        <taxon>Portunus</taxon>
    </lineage>
</organism>
<dbReference type="EMBL" id="VSRR010000162">
    <property type="protein sequence ID" value="MPC11431.1"/>
    <property type="molecule type" value="Genomic_DNA"/>
</dbReference>
<keyword evidence="3" id="KW-1185">Reference proteome</keyword>
<protein>
    <submittedName>
        <fullName evidence="2">Uncharacterized protein</fullName>
    </submittedName>
</protein>
<evidence type="ECO:0000313" key="3">
    <source>
        <dbReference type="Proteomes" id="UP000324222"/>
    </source>
</evidence>
<comment type="caution">
    <text evidence="2">The sequence shown here is derived from an EMBL/GenBank/DDBJ whole genome shotgun (WGS) entry which is preliminary data.</text>
</comment>
<gene>
    <name evidence="2" type="ORF">E2C01_004097</name>
</gene>
<sequence>MIQRPWRLHYRRRRGGSGVAKTEPTLVMGKRHLLHTLTPVMDGRSGTVTPARNNNILHAATSKGGRE</sequence>
<proteinExistence type="predicted"/>